<evidence type="ECO:0000313" key="2">
    <source>
        <dbReference type="EMBL" id="CAE8677539.1"/>
    </source>
</evidence>
<dbReference type="AlphaFoldDB" id="A0A813JKC5"/>
<dbReference type="EMBL" id="CAJNNW010025516">
    <property type="protein sequence ID" value="CAE8677539.1"/>
    <property type="molecule type" value="Genomic_DNA"/>
</dbReference>
<proteinExistence type="predicted"/>
<accession>A0A813JKC5</accession>
<evidence type="ECO:0000313" key="3">
    <source>
        <dbReference type="Proteomes" id="UP000626109"/>
    </source>
</evidence>
<feature type="region of interest" description="Disordered" evidence="1">
    <location>
        <begin position="18"/>
        <end position="39"/>
    </location>
</feature>
<reference evidence="2" key="1">
    <citation type="submission" date="2021-02" db="EMBL/GenBank/DDBJ databases">
        <authorList>
            <person name="Dougan E. K."/>
            <person name="Rhodes N."/>
            <person name="Thang M."/>
            <person name="Chan C."/>
        </authorList>
    </citation>
    <scope>NUCLEOTIDE SEQUENCE</scope>
</reference>
<comment type="caution">
    <text evidence="2">The sequence shown here is derived from an EMBL/GenBank/DDBJ whole genome shotgun (WGS) entry which is preliminary data.</text>
</comment>
<dbReference type="Proteomes" id="UP000626109">
    <property type="component" value="Unassembled WGS sequence"/>
</dbReference>
<gene>
    <name evidence="2" type="ORF">PGLA2088_LOCUS20365</name>
</gene>
<evidence type="ECO:0000256" key="1">
    <source>
        <dbReference type="SAM" id="MobiDB-lite"/>
    </source>
</evidence>
<sequence length="274" mass="28938">MSAMAAFLPWPAAFSSPPGSRALGSSAQVPQPLESSRRSVVQGRRDAAYGTAPGASARASLAAVAAVLGVALGAADGSRRRQLRSGRLNNRHRGCSESALTGATVGGHSSCQIRTDHTVECRAGPALDLEIKQKVDKKTEEESKTAKDFWAVMVHAPIRNCRMPWCKIPGLRNVICTCLKDGITPPAAGGAAIRSKDGKCALTVTEYAEVLTEGVPVLSRSKAYEVSTRLFESAMANDVGTAMVIGAFKKAAEEYEKKLAGLGLWVSIAQIDRD</sequence>
<name>A0A813JKC5_POLGL</name>
<protein>
    <submittedName>
        <fullName evidence="2">Uncharacterized protein</fullName>
    </submittedName>
</protein>
<organism evidence="2 3">
    <name type="scientific">Polarella glacialis</name>
    <name type="common">Dinoflagellate</name>
    <dbReference type="NCBI Taxonomy" id="89957"/>
    <lineage>
        <taxon>Eukaryota</taxon>
        <taxon>Sar</taxon>
        <taxon>Alveolata</taxon>
        <taxon>Dinophyceae</taxon>
        <taxon>Suessiales</taxon>
        <taxon>Suessiaceae</taxon>
        <taxon>Polarella</taxon>
    </lineage>
</organism>